<sequence>MVVFHKSVNASDKIQNANYIESLMDNVEIGPQYIMQLVTVNRANFKKADLQLMEKRKTLFWTPCTTA</sequence>
<proteinExistence type="predicted"/>
<feature type="domain" description="DUF659" evidence="1">
    <location>
        <begin position="2"/>
        <end position="66"/>
    </location>
</feature>
<evidence type="ECO:0000259" key="1">
    <source>
        <dbReference type="Pfam" id="PF04937"/>
    </source>
</evidence>
<accession>A0A445MIV1</accession>
<protein>
    <recommendedName>
        <fullName evidence="1">DUF659 domain-containing protein</fullName>
    </recommendedName>
</protein>
<organism evidence="2">
    <name type="scientific">Ensete ventricosum</name>
    <name type="common">Abyssinian banana</name>
    <name type="synonym">Musa ensete</name>
    <dbReference type="NCBI Taxonomy" id="4639"/>
    <lineage>
        <taxon>Eukaryota</taxon>
        <taxon>Viridiplantae</taxon>
        <taxon>Streptophyta</taxon>
        <taxon>Embryophyta</taxon>
        <taxon>Tracheophyta</taxon>
        <taxon>Spermatophyta</taxon>
        <taxon>Magnoliopsida</taxon>
        <taxon>Liliopsida</taxon>
        <taxon>Zingiberales</taxon>
        <taxon>Musaceae</taxon>
        <taxon>Ensete</taxon>
    </lineage>
</organism>
<reference evidence="2" key="1">
    <citation type="journal article" date="2018" name="Data Brief">
        <title>Genome sequence data from 17 accessions of Ensete ventricosum, a staple food crop for millions in Ethiopia.</title>
        <authorList>
            <person name="Yemataw Z."/>
            <person name="Muzemil S."/>
            <person name="Ambachew D."/>
            <person name="Tripathi L."/>
            <person name="Tesfaye K."/>
            <person name="Chala A."/>
            <person name="Farbos A."/>
            <person name="O'Neill P."/>
            <person name="Moore K."/>
            <person name="Grant M."/>
            <person name="Studholme D.J."/>
        </authorList>
    </citation>
    <scope>NUCLEOTIDE SEQUENCE [LARGE SCALE GENOMIC DNA]</scope>
    <source>
        <tissue evidence="2">Leaf</tissue>
    </source>
</reference>
<dbReference type="AlphaFoldDB" id="A0A445MIV1"/>
<dbReference type="Proteomes" id="UP000290560">
    <property type="component" value="Unassembled WGS sequence"/>
</dbReference>
<dbReference type="PANTHER" id="PTHR32166">
    <property type="entry name" value="OSJNBA0013A04.12 PROTEIN"/>
    <property type="match status" value="1"/>
</dbReference>
<gene>
    <name evidence="2" type="ORF">BHM03_00033536</name>
</gene>
<name>A0A445MIV1_ENSVE</name>
<dbReference type="Pfam" id="PF04937">
    <property type="entry name" value="DUF659"/>
    <property type="match status" value="1"/>
</dbReference>
<dbReference type="InterPro" id="IPR007021">
    <property type="entry name" value="DUF659"/>
</dbReference>
<evidence type="ECO:0000313" key="2">
    <source>
        <dbReference type="EMBL" id="RZR74204.1"/>
    </source>
</evidence>
<dbReference type="PANTHER" id="PTHR32166:SF105">
    <property type="entry name" value="HAT DIMERIZATION DOMAIN-CONTAINING PROTEIN"/>
    <property type="match status" value="1"/>
</dbReference>
<dbReference type="EMBL" id="KV876149">
    <property type="protein sequence ID" value="RZR74204.1"/>
    <property type="molecule type" value="Genomic_DNA"/>
</dbReference>